<feature type="domain" description="HTH iclR-type" evidence="4">
    <location>
        <begin position="18"/>
        <end position="81"/>
    </location>
</feature>
<dbReference type="InterPro" id="IPR029016">
    <property type="entry name" value="GAF-like_dom_sf"/>
</dbReference>
<evidence type="ECO:0000313" key="6">
    <source>
        <dbReference type="EMBL" id="MEO9247846.1"/>
    </source>
</evidence>
<dbReference type="RefSeq" id="WP_347920483.1">
    <property type="nucleotide sequence ID" value="NZ_JBDXMX010000003.1"/>
</dbReference>
<organism evidence="6 7">
    <name type="scientific">Citricoccus nitrophenolicus</name>
    <dbReference type="NCBI Taxonomy" id="863575"/>
    <lineage>
        <taxon>Bacteria</taxon>
        <taxon>Bacillati</taxon>
        <taxon>Actinomycetota</taxon>
        <taxon>Actinomycetes</taxon>
        <taxon>Micrococcales</taxon>
        <taxon>Micrococcaceae</taxon>
        <taxon>Citricoccus</taxon>
    </lineage>
</organism>
<dbReference type="Gene3D" id="1.10.10.10">
    <property type="entry name" value="Winged helix-like DNA-binding domain superfamily/Winged helix DNA-binding domain"/>
    <property type="match status" value="1"/>
</dbReference>
<dbReference type="InterPro" id="IPR014757">
    <property type="entry name" value="Tscrpt_reg_IclR_C"/>
</dbReference>
<dbReference type="Pfam" id="PF09339">
    <property type="entry name" value="HTH_IclR"/>
    <property type="match status" value="1"/>
</dbReference>
<gene>
    <name evidence="6" type="ORF">ABDK96_09150</name>
</gene>
<dbReference type="InterPro" id="IPR050707">
    <property type="entry name" value="HTH_MetabolicPath_Reg"/>
</dbReference>
<dbReference type="PANTHER" id="PTHR30136:SF24">
    <property type="entry name" value="HTH-TYPE TRANSCRIPTIONAL REPRESSOR ALLR"/>
    <property type="match status" value="1"/>
</dbReference>
<protein>
    <submittedName>
        <fullName evidence="6">IclR family transcriptional regulator</fullName>
    </submittedName>
</protein>
<evidence type="ECO:0000259" key="5">
    <source>
        <dbReference type="PROSITE" id="PS51078"/>
    </source>
</evidence>
<dbReference type="SUPFAM" id="SSF46785">
    <property type="entry name" value="Winged helix' DNA-binding domain"/>
    <property type="match status" value="1"/>
</dbReference>
<feature type="domain" description="IclR-ED" evidence="5">
    <location>
        <begin position="82"/>
        <end position="263"/>
    </location>
</feature>
<dbReference type="SMART" id="SM00346">
    <property type="entry name" value="HTH_ICLR"/>
    <property type="match status" value="1"/>
</dbReference>
<keyword evidence="3" id="KW-0804">Transcription</keyword>
<proteinExistence type="predicted"/>
<name>A0ABV0II66_9MICC</name>
<keyword evidence="7" id="KW-1185">Reference proteome</keyword>
<dbReference type="PROSITE" id="PS51078">
    <property type="entry name" value="ICLR_ED"/>
    <property type="match status" value="1"/>
</dbReference>
<evidence type="ECO:0000256" key="3">
    <source>
        <dbReference type="ARBA" id="ARBA00023163"/>
    </source>
</evidence>
<evidence type="ECO:0000256" key="1">
    <source>
        <dbReference type="ARBA" id="ARBA00023015"/>
    </source>
</evidence>
<comment type="caution">
    <text evidence="6">The sequence shown here is derived from an EMBL/GenBank/DDBJ whole genome shotgun (WGS) entry which is preliminary data.</text>
</comment>
<dbReference type="EMBL" id="JBDXMX010000003">
    <property type="protein sequence ID" value="MEO9247846.1"/>
    <property type="molecule type" value="Genomic_DNA"/>
</dbReference>
<evidence type="ECO:0000259" key="4">
    <source>
        <dbReference type="PROSITE" id="PS51077"/>
    </source>
</evidence>
<dbReference type="InterPro" id="IPR005471">
    <property type="entry name" value="Tscrpt_reg_IclR_N"/>
</dbReference>
<evidence type="ECO:0000256" key="2">
    <source>
        <dbReference type="ARBA" id="ARBA00023125"/>
    </source>
</evidence>
<reference evidence="6 7" key="1">
    <citation type="submission" date="2024-05" db="EMBL/GenBank/DDBJ databases">
        <authorList>
            <person name="Yi C."/>
        </authorList>
    </citation>
    <scope>NUCLEOTIDE SEQUENCE [LARGE SCALE GENOMIC DNA]</scope>
    <source>
        <strain evidence="6 7">XS13</strain>
    </source>
</reference>
<dbReference type="Gene3D" id="3.30.450.40">
    <property type="match status" value="1"/>
</dbReference>
<evidence type="ECO:0000313" key="7">
    <source>
        <dbReference type="Proteomes" id="UP001484097"/>
    </source>
</evidence>
<dbReference type="PANTHER" id="PTHR30136">
    <property type="entry name" value="HELIX-TURN-HELIX TRANSCRIPTIONAL REGULATOR, ICLR FAMILY"/>
    <property type="match status" value="1"/>
</dbReference>
<dbReference type="SUPFAM" id="SSF55781">
    <property type="entry name" value="GAF domain-like"/>
    <property type="match status" value="1"/>
</dbReference>
<sequence length="263" mass="28208">MTETTAPGRAAANGVREVKSAARTIEVLELLAERGTAPVTIRDLCERMGAPRSSVYALLRTLVDAGWVRTDPLNTEYSIGIRALLAGTTYLDADATLAVVRPVLAEVGQDLNATVNFGRLDGSDVVYLATWEAPGRERSAPRVGRRLPAHATAIGQAVLSTLPDPAALGARPLERLTAETVTDPAELRRILQVTRERGYAREDGQNNPEIACVAVPMPDTTPAERPLDGLSVSFRAASLTAAREREAALVLREAARRILDGLR</sequence>
<dbReference type="InterPro" id="IPR036390">
    <property type="entry name" value="WH_DNA-bd_sf"/>
</dbReference>
<dbReference type="Proteomes" id="UP001484097">
    <property type="component" value="Unassembled WGS sequence"/>
</dbReference>
<accession>A0ABV0II66</accession>
<keyword evidence="1" id="KW-0805">Transcription regulation</keyword>
<dbReference type="Pfam" id="PF01614">
    <property type="entry name" value="IclR_C"/>
    <property type="match status" value="1"/>
</dbReference>
<dbReference type="PROSITE" id="PS51077">
    <property type="entry name" value="HTH_ICLR"/>
    <property type="match status" value="1"/>
</dbReference>
<dbReference type="InterPro" id="IPR036388">
    <property type="entry name" value="WH-like_DNA-bd_sf"/>
</dbReference>
<keyword evidence="2" id="KW-0238">DNA-binding</keyword>